<evidence type="ECO:0000256" key="1">
    <source>
        <dbReference type="SAM" id="MobiDB-lite"/>
    </source>
</evidence>
<evidence type="ECO:0000313" key="3">
    <source>
        <dbReference type="Proteomes" id="UP000326924"/>
    </source>
</evidence>
<name>A0A5J5ELC6_9PEZI</name>
<protein>
    <submittedName>
        <fullName evidence="2">Uncharacterized protein</fullName>
    </submittedName>
</protein>
<organism evidence="2 3">
    <name type="scientific">Sphaerosporella brunnea</name>
    <dbReference type="NCBI Taxonomy" id="1250544"/>
    <lineage>
        <taxon>Eukaryota</taxon>
        <taxon>Fungi</taxon>
        <taxon>Dikarya</taxon>
        <taxon>Ascomycota</taxon>
        <taxon>Pezizomycotina</taxon>
        <taxon>Pezizomycetes</taxon>
        <taxon>Pezizales</taxon>
        <taxon>Pyronemataceae</taxon>
        <taxon>Sphaerosporella</taxon>
    </lineage>
</organism>
<evidence type="ECO:0000313" key="2">
    <source>
        <dbReference type="EMBL" id="KAA8895907.1"/>
    </source>
</evidence>
<dbReference type="OrthoDB" id="5413415at2759"/>
<reference evidence="2 3" key="1">
    <citation type="submission" date="2019-09" db="EMBL/GenBank/DDBJ databases">
        <title>Draft genome of the ectomycorrhizal ascomycete Sphaerosporella brunnea.</title>
        <authorList>
            <consortium name="DOE Joint Genome Institute"/>
            <person name="Benucci G.M."/>
            <person name="Marozzi G."/>
            <person name="Antonielli L."/>
            <person name="Sanchez S."/>
            <person name="Marco P."/>
            <person name="Wang X."/>
            <person name="Falini L.B."/>
            <person name="Barry K."/>
            <person name="Haridas S."/>
            <person name="Lipzen A."/>
            <person name="Labutti K."/>
            <person name="Grigoriev I.V."/>
            <person name="Murat C."/>
            <person name="Martin F."/>
            <person name="Albertini E."/>
            <person name="Donnini D."/>
            <person name="Bonito G."/>
        </authorList>
    </citation>
    <scope>NUCLEOTIDE SEQUENCE [LARGE SCALE GENOMIC DNA]</scope>
    <source>
        <strain evidence="2 3">Sb_GMNB300</strain>
    </source>
</reference>
<dbReference type="InParanoid" id="A0A5J5ELC6"/>
<feature type="compositionally biased region" description="Basic and acidic residues" evidence="1">
    <location>
        <begin position="23"/>
        <end position="49"/>
    </location>
</feature>
<comment type="caution">
    <text evidence="2">The sequence shown here is derived from an EMBL/GenBank/DDBJ whole genome shotgun (WGS) entry which is preliminary data.</text>
</comment>
<gene>
    <name evidence="2" type="ORF">FN846DRAFT_911249</name>
</gene>
<feature type="region of interest" description="Disordered" evidence="1">
    <location>
        <begin position="222"/>
        <end position="268"/>
    </location>
</feature>
<dbReference type="EMBL" id="VXIS01000237">
    <property type="protein sequence ID" value="KAA8895907.1"/>
    <property type="molecule type" value="Genomic_DNA"/>
</dbReference>
<feature type="compositionally biased region" description="Basic and acidic residues" evidence="1">
    <location>
        <begin position="1"/>
        <end position="15"/>
    </location>
</feature>
<feature type="compositionally biased region" description="Acidic residues" evidence="1">
    <location>
        <begin position="50"/>
        <end position="70"/>
    </location>
</feature>
<dbReference type="Proteomes" id="UP000326924">
    <property type="component" value="Unassembled WGS sequence"/>
</dbReference>
<accession>A0A5J5ELC6</accession>
<keyword evidence="3" id="KW-1185">Reference proteome</keyword>
<sequence length="268" mass="29945">MVLHNNKWDRKQNRDRIRKLKAKGKEDPTASLKTAKDEKKKRNAERDEATDTESDGLAEAEEAEAEEGDKGDESKAAAEEEDGVFSRRKVTSNAWRYEEESQLPGDVPDEEPVEDYVALTLSRKGGQIKDAEEEAIRKAAIDQAFINESWGRGGEVNTKGKVVKVDRREFVDVTEKIEKRNNAEAFRARFEKKTKARAPKTMNEVSSGVGEEADLDAFLGELSLENRANQPGSIENSGPANRHTSLTTKTPHGEEGDDEWLDQMLGGR</sequence>
<feature type="region of interest" description="Disordered" evidence="1">
    <location>
        <begin position="1"/>
        <end position="111"/>
    </location>
</feature>
<feature type="compositionally biased region" description="Polar residues" evidence="1">
    <location>
        <begin position="226"/>
        <end position="250"/>
    </location>
</feature>
<dbReference type="AlphaFoldDB" id="A0A5J5ELC6"/>
<proteinExistence type="predicted"/>